<evidence type="ECO:0000256" key="12">
    <source>
        <dbReference type="HAMAP-Rule" id="MF_00287"/>
    </source>
</evidence>
<name>A0A345BYS5_9BACI</name>
<dbReference type="Gene3D" id="1.20.1550.10">
    <property type="entry name" value="DsbB-like"/>
    <property type="match status" value="1"/>
</dbReference>
<dbReference type="Proteomes" id="UP000252100">
    <property type="component" value="Chromosome"/>
</dbReference>
<keyword evidence="15" id="KW-1185">Reference proteome</keyword>
<dbReference type="KEGG" id="rue:DT065_08770"/>
<evidence type="ECO:0000256" key="10">
    <source>
        <dbReference type="ARBA" id="ARBA00023186"/>
    </source>
</evidence>
<dbReference type="AlphaFoldDB" id="A0A345BYS5"/>
<comment type="similarity">
    <text evidence="2 12">Belongs to the DsbB family. BdbC subfamily.</text>
</comment>
<keyword evidence="10 12" id="KW-0143">Chaperone</keyword>
<keyword evidence="7 12" id="KW-0560">Oxidoreductase</keyword>
<keyword evidence="9 12" id="KW-1015">Disulfide bond</keyword>
<evidence type="ECO:0000256" key="3">
    <source>
        <dbReference type="ARBA" id="ARBA00022448"/>
    </source>
</evidence>
<keyword evidence="4 12" id="KW-0812">Transmembrane</keyword>
<dbReference type="GO" id="GO:0005886">
    <property type="term" value="C:plasma membrane"/>
    <property type="evidence" value="ECO:0007669"/>
    <property type="project" value="UniProtKB-SubCell"/>
</dbReference>
<dbReference type="Pfam" id="PF02600">
    <property type="entry name" value="DsbB"/>
    <property type="match status" value="1"/>
</dbReference>
<evidence type="ECO:0000256" key="8">
    <source>
        <dbReference type="ARBA" id="ARBA00023136"/>
    </source>
</evidence>
<dbReference type="NCBIfam" id="NF002849">
    <property type="entry name" value="PRK03113.1"/>
    <property type="match status" value="1"/>
</dbReference>
<sequence>MTRQSLFLYAAWLLALISTFGSLYFSEVAGYVPCEMCWYQRIAMYPLVVILGIATFRSDAGIRLYALPFSIIGAVLAALHYAEQKIPAFGGATPCADGVPCSAEYINWFGFITIPFLALIAFALITICLLFARQSSED</sequence>
<keyword evidence="5 12" id="KW-0249">Electron transport</keyword>
<keyword evidence="6 12" id="KW-1133">Transmembrane helix</keyword>
<proteinExistence type="inferred from homology"/>
<dbReference type="GO" id="GO:0006457">
    <property type="term" value="P:protein folding"/>
    <property type="evidence" value="ECO:0007669"/>
    <property type="project" value="InterPro"/>
</dbReference>
<dbReference type="PANTHER" id="PTHR43469">
    <property type="entry name" value="DISULFIDE FORMATION PROTEIN-RELATED"/>
    <property type="match status" value="1"/>
</dbReference>
<dbReference type="PANTHER" id="PTHR43469:SF1">
    <property type="entry name" value="SPBETA PROPHAGE-DERIVED DISULFIDE BOND FORMATION PROTEIN B"/>
    <property type="match status" value="1"/>
</dbReference>
<evidence type="ECO:0000256" key="13">
    <source>
        <dbReference type="SAM" id="Phobius"/>
    </source>
</evidence>
<evidence type="ECO:0000256" key="5">
    <source>
        <dbReference type="ARBA" id="ARBA00022982"/>
    </source>
</evidence>
<reference evidence="14 15" key="1">
    <citation type="journal article" date="2018" name="J. Microbiol.">
        <title>Salicibibacter kimchii gen. nov., sp. nov., a moderately halophilic and alkalitolerant bacterium in the family Bacillaceae, isolated from kimchi.</title>
        <authorList>
            <person name="Jang J.Y."/>
            <person name="Oh Y.J."/>
            <person name="Lim S.K."/>
            <person name="Park H.K."/>
            <person name="Lee C."/>
            <person name="Kim J.Y."/>
            <person name="Lee M.A."/>
            <person name="Choi H.J."/>
        </authorList>
    </citation>
    <scope>NUCLEOTIDE SEQUENCE [LARGE SCALE GENOMIC DNA]</scope>
    <source>
        <strain evidence="14 15">NKC1-1</strain>
    </source>
</reference>
<keyword evidence="12" id="KW-1003">Cell membrane</keyword>
<dbReference type="RefSeq" id="WP_114372594.1">
    <property type="nucleotide sequence ID" value="NZ_CP031092.1"/>
</dbReference>
<gene>
    <name evidence="12" type="primary">bdbC</name>
    <name evidence="14" type="ORF">DT065_08770</name>
</gene>
<protein>
    <recommendedName>
        <fullName evidence="12">Probable disulfide formation protein</fullName>
    </recommendedName>
    <alternativeName>
        <fullName evidence="12">Disulfide oxidoreductase</fullName>
    </alternativeName>
    <alternativeName>
        <fullName evidence="12">Thiol-disulfide oxidoreductase</fullName>
    </alternativeName>
</protein>
<dbReference type="SUPFAM" id="SSF158442">
    <property type="entry name" value="DsbB-like"/>
    <property type="match status" value="1"/>
</dbReference>
<evidence type="ECO:0000256" key="1">
    <source>
        <dbReference type="ARBA" id="ARBA00004141"/>
    </source>
</evidence>
<comment type="subcellular location">
    <subcellularLocation>
        <location evidence="12">Cell membrane</location>
        <topology evidence="12">Multi-pass membrane protein</topology>
    </subcellularLocation>
    <subcellularLocation>
        <location evidence="1">Membrane</location>
        <topology evidence="1">Multi-pass membrane protein</topology>
    </subcellularLocation>
</comment>
<accession>A0A345BYS5</accession>
<dbReference type="InterPro" id="IPR023380">
    <property type="entry name" value="DsbB-like_sf"/>
</dbReference>
<evidence type="ECO:0000256" key="4">
    <source>
        <dbReference type="ARBA" id="ARBA00022692"/>
    </source>
</evidence>
<dbReference type="OrthoDB" id="158402at2"/>
<feature type="disulfide bond" description="Redox-active" evidence="12">
    <location>
        <begin position="34"/>
        <end position="37"/>
    </location>
</feature>
<feature type="transmembrane region" description="Helical" evidence="13">
    <location>
        <begin position="64"/>
        <end position="82"/>
    </location>
</feature>
<dbReference type="HAMAP" id="MF_00287">
    <property type="entry name" value="BdbC"/>
    <property type="match status" value="1"/>
</dbReference>
<keyword evidence="3 12" id="KW-0813">Transport</keyword>
<feature type="transmembrane region" description="Helical" evidence="13">
    <location>
        <begin position="7"/>
        <end position="26"/>
    </location>
</feature>
<evidence type="ECO:0000313" key="14">
    <source>
        <dbReference type="EMBL" id="AXF56106.1"/>
    </source>
</evidence>
<feature type="transmembrane region" description="Helical" evidence="13">
    <location>
        <begin position="108"/>
        <end position="132"/>
    </location>
</feature>
<dbReference type="EMBL" id="CP031092">
    <property type="protein sequence ID" value="AXF56106.1"/>
    <property type="molecule type" value="Genomic_DNA"/>
</dbReference>
<evidence type="ECO:0000256" key="11">
    <source>
        <dbReference type="ARBA" id="ARBA00023284"/>
    </source>
</evidence>
<dbReference type="GO" id="GO:0015035">
    <property type="term" value="F:protein-disulfide reductase activity"/>
    <property type="evidence" value="ECO:0007669"/>
    <property type="project" value="UniProtKB-UniRule"/>
</dbReference>
<keyword evidence="11 12" id="KW-0676">Redox-active center</keyword>
<keyword evidence="8 12" id="KW-0472">Membrane</keyword>
<organism evidence="14 15">
    <name type="scientific">Salicibibacter kimchii</name>
    <dbReference type="NCBI Taxonomy" id="2099786"/>
    <lineage>
        <taxon>Bacteria</taxon>
        <taxon>Bacillati</taxon>
        <taxon>Bacillota</taxon>
        <taxon>Bacilli</taxon>
        <taxon>Bacillales</taxon>
        <taxon>Bacillaceae</taxon>
        <taxon>Salicibibacter</taxon>
    </lineage>
</organism>
<dbReference type="InterPro" id="IPR012187">
    <property type="entry name" value="Disulphide_bond_form_BdbC"/>
</dbReference>
<evidence type="ECO:0000256" key="9">
    <source>
        <dbReference type="ARBA" id="ARBA00023157"/>
    </source>
</evidence>
<evidence type="ECO:0000256" key="6">
    <source>
        <dbReference type="ARBA" id="ARBA00022989"/>
    </source>
</evidence>
<dbReference type="PIRSF" id="PIRSF036659">
    <property type="entry name" value="BdbC"/>
    <property type="match status" value="1"/>
</dbReference>
<evidence type="ECO:0000256" key="7">
    <source>
        <dbReference type="ARBA" id="ARBA00023002"/>
    </source>
</evidence>
<evidence type="ECO:0000256" key="2">
    <source>
        <dbReference type="ARBA" id="ARBA00007602"/>
    </source>
</evidence>
<dbReference type="InterPro" id="IPR003752">
    <property type="entry name" value="DiS_bond_form_DsbB/BdbC"/>
</dbReference>
<feature type="disulfide bond" description="Redox-active" evidence="12">
    <location>
        <begin position="95"/>
        <end position="101"/>
    </location>
</feature>
<feature type="transmembrane region" description="Helical" evidence="13">
    <location>
        <begin position="38"/>
        <end position="57"/>
    </location>
</feature>
<evidence type="ECO:0000313" key="15">
    <source>
        <dbReference type="Proteomes" id="UP000252100"/>
    </source>
</evidence>
<comment type="function">
    <text evidence="12">Required for disulfide bond formation in some proteins.</text>
</comment>